<evidence type="ECO:0000313" key="2">
    <source>
        <dbReference type="EMBL" id="KAJ3481795.1"/>
    </source>
</evidence>
<protein>
    <submittedName>
        <fullName evidence="2">Uncharacterized protein</fullName>
    </submittedName>
</protein>
<dbReference type="EMBL" id="JANAWD010000303">
    <property type="protein sequence ID" value="KAJ3481795.1"/>
    <property type="molecule type" value="Genomic_DNA"/>
</dbReference>
<dbReference type="AlphaFoldDB" id="A0AAD5YF04"/>
<organism evidence="2 3">
    <name type="scientific">Meripilus lineatus</name>
    <dbReference type="NCBI Taxonomy" id="2056292"/>
    <lineage>
        <taxon>Eukaryota</taxon>
        <taxon>Fungi</taxon>
        <taxon>Dikarya</taxon>
        <taxon>Basidiomycota</taxon>
        <taxon>Agaricomycotina</taxon>
        <taxon>Agaricomycetes</taxon>
        <taxon>Polyporales</taxon>
        <taxon>Meripilaceae</taxon>
        <taxon>Meripilus</taxon>
    </lineage>
</organism>
<feature type="region of interest" description="Disordered" evidence="1">
    <location>
        <begin position="75"/>
        <end position="97"/>
    </location>
</feature>
<proteinExistence type="predicted"/>
<reference evidence="2" key="1">
    <citation type="submission" date="2022-07" db="EMBL/GenBank/DDBJ databases">
        <title>Genome Sequence of Physisporinus lineatus.</title>
        <authorList>
            <person name="Buettner E."/>
        </authorList>
    </citation>
    <scope>NUCLEOTIDE SEQUENCE</scope>
    <source>
        <strain evidence="2">VT162</strain>
    </source>
</reference>
<accession>A0AAD5YF04</accession>
<name>A0AAD5YF04_9APHY</name>
<evidence type="ECO:0000313" key="3">
    <source>
        <dbReference type="Proteomes" id="UP001212997"/>
    </source>
</evidence>
<comment type="caution">
    <text evidence="2">The sequence shown here is derived from an EMBL/GenBank/DDBJ whole genome shotgun (WGS) entry which is preliminary data.</text>
</comment>
<feature type="compositionally biased region" description="Basic and acidic residues" evidence="1">
    <location>
        <begin position="164"/>
        <end position="186"/>
    </location>
</feature>
<keyword evidence="3" id="KW-1185">Reference proteome</keyword>
<dbReference type="Proteomes" id="UP001212997">
    <property type="component" value="Unassembled WGS sequence"/>
</dbReference>
<gene>
    <name evidence="2" type="ORF">NLI96_g7417</name>
</gene>
<feature type="region of interest" description="Disordered" evidence="1">
    <location>
        <begin position="149"/>
        <end position="186"/>
    </location>
</feature>
<feature type="compositionally biased region" description="Basic and acidic residues" evidence="1">
    <location>
        <begin position="75"/>
        <end position="90"/>
    </location>
</feature>
<sequence length="186" mass="21317">MFFRWSLNEDKFAAARCACARNFMNLTAPSTAQRGHSFLPVDSFHARRPKLSGRFLAPYTSVLLVSQSSNQAVLKDPELTEREQIKREKDEEPEDDTEAKRIAFIEIDWHDYVIVQPSNSQPIRTFPTHECPRNVEAYRARQAAAAAAIGSAGAGRKLMRRGRRVDEDNKDPLERKRREEKKFPEG</sequence>
<evidence type="ECO:0000256" key="1">
    <source>
        <dbReference type="SAM" id="MobiDB-lite"/>
    </source>
</evidence>